<sequence length="168" mass="17606">MSTRGGAAAFFQRRHEPKPQTDAAADGMTPPTGAAARATEETPRTLADRQAALVAALVAGAPVPDGFDPVPVEAARRALLRKRAADVARHWPLLAASFGPEWPTAFASWAATRPTQGSYADGLAFARSTPLSALAADELSSRTHPRGPLRRLSTVIREFVGRVAGASA</sequence>
<comment type="caution">
    <text evidence="3">The sequence shown here is derived from an EMBL/GenBank/DDBJ whole genome shotgun (WGS) entry which is preliminary data.</text>
</comment>
<reference evidence="3 4" key="2">
    <citation type="submission" date="2020-03" db="EMBL/GenBank/DDBJ databases">
        <authorList>
            <person name="Ichikawa N."/>
            <person name="Kimura A."/>
            <person name="Kitahashi Y."/>
            <person name="Uohara A."/>
        </authorList>
    </citation>
    <scope>NUCLEOTIDE SEQUENCE [LARGE SCALE GENOMIC DNA]</scope>
    <source>
        <strain evidence="3 4">NBRC 108638</strain>
    </source>
</reference>
<dbReference type="Pfam" id="PF26136">
    <property type="entry name" value="SCO6045_C"/>
    <property type="match status" value="1"/>
</dbReference>
<proteinExistence type="predicted"/>
<reference evidence="3 4" key="1">
    <citation type="submission" date="2020-03" db="EMBL/GenBank/DDBJ databases">
        <title>Whole genome shotgun sequence of Phytohabitans rumicis NBRC 108638.</title>
        <authorList>
            <person name="Komaki H."/>
            <person name="Tamura T."/>
        </authorList>
    </citation>
    <scope>NUCLEOTIDE SEQUENCE [LARGE SCALE GENOMIC DNA]</scope>
    <source>
        <strain evidence="3 4">NBRC 108638</strain>
    </source>
</reference>
<evidence type="ECO:0000259" key="2">
    <source>
        <dbReference type="Pfam" id="PF26136"/>
    </source>
</evidence>
<dbReference type="EMBL" id="BLPG01000001">
    <property type="protein sequence ID" value="GFJ92935.1"/>
    <property type="molecule type" value="Genomic_DNA"/>
</dbReference>
<evidence type="ECO:0000313" key="3">
    <source>
        <dbReference type="EMBL" id="GFJ92935.1"/>
    </source>
</evidence>
<evidence type="ECO:0000256" key="1">
    <source>
        <dbReference type="SAM" id="MobiDB-lite"/>
    </source>
</evidence>
<accession>A0A6V8LJZ3</accession>
<dbReference type="InterPro" id="IPR058711">
    <property type="entry name" value="SCO6045-like_C"/>
</dbReference>
<gene>
    <name evidence="3" type="ORF">Prum_065770</name>
</gene>
<protein>
    <recommendedName>
        <fullName evidence="2">SCO6045-like C-terminal domain-containing protein</fullName>
    </recommendedName>
</protein>
<feature type="domain" description="SCO6045-like C-terminal" evidence="2">
    <location>
        <begin position="47"/>
        <end position="128"/>
    </location>
</feature>
<dbReference type="Proteomes" id="UP000482960">
    <property type="component" value="Unassembled WGS sequence"/>
</dbReference>
<dbReference type="RefSeq" id="WP_178132668.1">
    <property type="nucleotide sequence ID" value="NZ_BAABJB010000005.1"/>
</dbReference>
<name>A0A6V8LJZ3_9ACTN</name>
<dbReference type="AlphaFoldDB" id="A0A6V8LJZ3"/>
<feature type="region of interest" description="Disordered" evidence="1">
    <location>
        <begin position="1"/>
        <end position="43"/>
    </location>
</feature>
<evidence type="ECO:0000313" key="4">
    <source>
        <dbReference type="Proteomes" id="UP000482960"/>
    </source>
</evidence>
<keyword evidence="4" id="KW-1185">Reference proteome</keyword>
<organism evidence="3 4">
    <name type="scientific">Phytohabitans rumicis</name>
    <dbReference type="NCBI Taxonomy" id="1076125"/>
    <lineage>
        <taxon>Bacteria</taxon>
        <taxon>Bacillati</taxon>
        <taxon>Actinomycetota</taxon>
        <taxon>Actinomycetes</taxon>
        <taxon>Micromonosporales</taxon>
        <taxon>Micromonosporaceae</taxon>
    </lineage>
</organism>